<dbReference type="RefSeq" id="WP_221859932.1">
    <property type="nucleotide sequence ID" value="NZ_JAIKTU010000004.1"/>
</dbReference>
<dbReference type="EMBL" id="JAIKTU010000004">
    <property type="protein sequence ID" value="MBY0755007.1"/>
    <property type="molecule type" value="Genomic_DNA"/>
</dbReference>
<proteinExistence type="predicted"/>
<dbReference type="SMART" id="SM00974">
    <property type="entry name" value="T5orf172"/>
    <property type="match status" value="1"/>
</dbReference>
<evidence type="ECO:0000313" key="4">
    <source>
        <dbReference type="EMBL" id="MBY0755007.1"/>
    </source>
</evidence>
<name>A0ABS7KWF7_CLOSR</name>
<keyword evidence="5" id="KW-1185">Reference proteome</keyword>
<dbReference type="Proteomes" id="UP001299068">
    <property type="component" value="Unassembled WGS sequence"/>
</dbReference>
<accession>A0ABS7KWF7</accession>
<comment type="caution">
    <text evidence="4">The sequence shown here is derived from an EMBL/GenBank/DDBJ whole genome shotgun (WGS) entry which is preliminary data.</text>
</comment>
<feature type="coiled-coil region" evidence="1">
    <location>
        <begin position="276"/>
        <end position="363"/>
    </location>
</feature>
<reference evidence="4 5" key="1">
    <citation type="journal article" date="2021" name="Cell Host Microbe">
        <title>in vivo commensal control of Clostridioides difficile virulence.</title>
        <authorList>
            <person name="Girinathan B.P."/>
            <person name="Dibenedetto N."/>
            <person name="Worley J.N."/>
            <person name="Peltier J."/>
            <person name="Arrieta-Ortiz M.L."/>
            <person name="Rupa Christinal Immanuel S."/>
            <person name="Lavin R."/>
            <person name="Delaney M.L."/>
            <person name="Cummins C."/>
            <person name="Hoffmann M."/>
            <person name="Luo Y."/>
            <person name="Gonzalez-Escalona N."/>
            <person name="Allard M."/>
            <person name="Onderdonk A.B."/>
            <person name="Gerber G.K."/>
            <person name="Sonenshein A.L."/>
            <person name="Baliga N."/>
            <person name="Dupuy B."/>
            <person name="Bry L."/>
        </authorList>
    </citation>
    <scope>NUCLEOTIDE SEQUENCE [LARGE SCALE GENOMIC DNA]</scope>
    <source>
        <strain evidence="4 5">DSM 599</strain>
    </source>
</reference>
<keyword evidence="2" id="KW-1133">Transmembrane helix</keyword>
<evidence type="ECO:0000259" key="3">
    <source>
        <dbReference type="SMART" id="SM00974"/>
    </source>
</evidence>
<dbReference type="Pfam" id="PF13250">
    <property type="entry name" value="SNIPE"/>
    <property type="match status" value="1"/>
</dbReference>
<organism evidence="4 5">
    <name type="scientific">Clostridium sardiniense</name>
    <name type="common">Clostridium absonum</name>
    <dbReference type="NCBI Taxonomy" id="29369"/>
    <lineage>
        <taxon>Bacteria</taxon>
        <taxon>Bacillati</taxon>
        <taxon>Bacillota</taxon>
        <taxon>Clostridia</taxon>
        <taxon>Eubacteriales</taxon>
        <taxon>Clostridiaceae</taxon>
        <taxon>Clostridium</taxon>
    </lineage>
</organism>
<dbReference type="Pfam" id="PF13455">
    <property type="entry name" value="MUG113"/>
    <property type="match status" value="1"/>
</dbReference>
<evidence type="ECO:0000256" key="2">
    <source>
        <dbReference type="SAM" id="Phobius"/>
    </source>
</evidence>
<feature type="coiled-coil region" evidence="1">
    <location>
        <begin position="57"/>
        <end position="125"/>
    </location>
</feature>
<evidence type="ECO:0000313" key="5">
    <source>
        <dbReference type="Proteomes" id="UP001299068"/>
    </source>
</evidence>
<keyword evidence="1" id="KW-0175">Coiled coil</keyword>
<feature type="domain" description="Bacteriophage T5 Orf172 DNA-binding" evidence="3">
    <location>
        <begin position="380"/>
        <end position="463"/>
    </location>
</feature>
<keyword evidence="2" id="KW-0812">Transmembrane</keyword>
<dbReference type="InterPro" id="IPR025280">
    <property type="entry name" value="SNIPE"/>
</dbReference>
<feature type="transmembrane region" description="Helical" evidence="2">
    <location>
        <begin position="7"/>
        <end position="37"/>
    </location>
</feature>
<protein>
    <submittedName>
        <fullName evidence="4">DUF4041 domain-containing protein</fullName>
    </submittedName>
</protein>
<keyword evidence="2" id="KW-0472">Membrane</keyword>
<gene>
    <name evidence="4" type="ORF">K5V21_06005</name>
</gene>
<evidence type="ECO:0000256" key="1">
    <source>
        <dbReference type="SAM" id="Coils"/>
    </source>
</evidence>
<sequence>MNTKYKALIIIAIIIGVISAVVPLAGFVTVLIMIIMYNELKEDDKAILSRKEKESISSNLDSKIKEKESELKEIKDKVKLEHIKIDELKNQNSTLEDIVNFNNVRDTLQLKIESSKEELKHINEKISMSNEILDYNELEKELYTFQVGIFEKKYEYELSEEYNFQLKVNKDNQREIIRNGLAITIKNVDYIWNYSMNKSEKNRAVNNLCKLALRAFNNESDLVINKLTISNMVNSRKKLENAMVQINKLIDCYNISITSEFFKLKIEELQLQYEYLVKIQEEREEQREIKEQMREEAKVQAEIVKLEKEAQKEEKLYQRALEKVRVEFNKANHEEKEKLEMQIKTLEENLKIAEEKMQRAKSMAQQTRSGYVYVISNVGSFGEDVYKIGLTRRLEPMNRIKELSDASVPFKFDVHAMIYSDDAPALEKELHNKFNSNRLNKVNLRKEFFKVSLSDIEKVVNNKLNGDIRFTKMAEALEYRQSLKM</sequence>
<dbReference type="InterPro" id="IPR018306">
    <property type="entry name" value="Phage_T5_Orf172_DNA-bd"/>
</dbReference>